<reference evidence="1" key="1">
    <citation type="journal article" date="2015" name="Nature">
        <title>Complex archaea that bridge the gap between prokaryotes and eukaryotes.</title>
        <authorList>
            <person name="Spang A."/>
            <person name="Saw J.H."/>
            <person name="Jorgensen S.L."/>
            <person name="Zaremba-Niedzwiedzka K."/>
            <person name="Martijn J."/>
            <person name="Lind A.E."/>
            <person name="van Eijk R."/>
            <person name="Schleper C."/>
            <person name="Guy L."/>
            <person name="Ettema T.J."/>
        </authorList>
    </citation>
    <scope>NUCLEOTIDE SEQUENCE</scope>
</reference>
<sequence length="75" mass="8802">LNWKEKIMAKKDESEYLNLSRNKDFEKRISEATEALVLEMANLGTPEVKLRYITHIFAKTLDEAASWIDKKNFLN</sequence>
<dbReference type="EMBL" id="LAZR01048620">
    <property type="protein sequence ID" value="KKK91511.1"/>
    <property type="molecule type" value="Genomic_DNA"/>
</dbReference>
<organism evidence="1">
    <name type="scientific">marine sediment metagenome</name>
    <dbReference type="NCBI Taxonomy" id="412755"/>
    <lineage>
        <taxon>unclassified sequences</taxon>
        <taxon>metagenomes</taxon>
        <taxon>ecological metagenomes</taxon>
    </lineage>
</organism>
<comment type="caution">
    <text evidence="1">The sequence shown here is derived from an EMBL/GenBank/DDBJ whole genome shotgun (WGS) entry which is preliminary data.</text>
</comment>
<proteinExistence type="predicted"/>
<feature type="non-terminal residue" evidence="1">
    <location>
        <position position="1"/>
    </location>
</feature>
<gene>
    <name evidence="1" type="ORF">LCGC14_2712240</name>
</gene>
<evidence type="ECO:0000313" key="1">
    <source>
        <dbReference type="EMBL" id="KKK91511.1"/>
    </source>
</evidence>
<dbReference type="AlphaFoldDB" id="A0A0F9C4D3"/>
<name>A0A0F9C4D3_9ZZZZ</name>
<accession>A0A0F9C4D3</accession>
<protein>
    <submittedName>
        <fullName evidence="1">Uncharacterized protein</fullName>
    </submittedName>
</protein>